<protein>
    <submittedName>
        <fullName evidence="1">Uncharacterized protein</fullName>
    </submittedName>
</protein>
<organism evidence="1 2">
    <name type="scientific">Vitis vinifera</name>
    <name type="common">Grape</name>
    <dbReference type="NCBI Taxonomy" id="29760"/>
    <lineage>
        <taxon>Eukaryota</taxon>
        <taxon>Viridiplantae</taxon>
        <taxon>Streptophyta</taxon>
        <taxon>Embryophyta</taxon>
        <taxon>Tracheophyta</taxon>
        <taxon>Spermatophyta</taxon>
        <taxon>Magnoliopsida</taxon>
        <taxon>eudicotyledons</taxon>
        <taxon>Gunneridae</taxon>
        <taxon>Pentapetalae</taxon>
        <taxon>rosids</taxon>
        <taxon>Vitales</taxon>
        <taxon>Vitaceae</taxon>
        <taxon>Viteae</taxon>
        <taxon>Vitis</taxon>
    </lineage>
</organism>
<evidence type="ECO:0000313" key="1">
    <source>
        <dbReference type="EMBL" id="RVW91394.1"/>
    </source>
</evidence>
<dbReference type="Proteomes" id="UP000288805">
    <property type="component" value="Unassembled WGS sequence"/>
</dbReference>
<reference evidence="1 2" key="1">
    <citation type="journal article" date="2018" name="PLoS Genet.">
        <title>Population sequencing reveals clonal diversity and ancestral inbreeding in the grapevine cultivar Chardonnay.</title>
        <authorList>
            <person name="Roach M.J."/>
            <person name="Johnson D.L."/>
            <person name="Bohlmann J."/>
            <person name="van Vuuren H.J."/>
            <person name="Jones S.J."/>
            <person name="Pretorius I.S."/>
            <person name="Schmidt S.A."/>
            <person name="Borneman A.R."/>
        </authorList>
    </citation>
    <scope>NUCLEOTIDE SEQUENCE [LARGE SCALE GENOMIC DNA]</scope>
    <source>
        <strain evidence="2">cv. Chardonnay</strain>
        <tissue evidence="1">Leaf</tissue>
    </source>
</reference>
<gene>
    <name evidence="1" type="ORF">CK203_038596</name>
</gene>
<dbReference type="AlphaFoldDB" id="A0A438I3W0"/>
<name>A0A438I3W0_VITVI</name>
<accession>A0A438I3W0</accession>
<proteinExistence type="predicted"/>
<sequence>MVDGFRWKPILRADQCGSAKEQPISGSILTSYHHYTYHYQFILLHLSPYRHNIHVRHPQVRGSWDSLYMLLFAYEGMVFLSSGVTPLMCRTDSVVFELPGSFMDPHGLARSSSLTGRSLRCGHDRYLIMIPLWSILGAIQLGPHLSVLRCHHASPSGRYVLDLWA</sequence>
<comment type="caution">
    <text evidence="1">The sequence shown here is derived from an EMBL/GenBank/DDBJ whole genome shotgun (WGS) entry which is preliminary data.</text>
</comment>
<dbReference type="EMBL" id="QGNW01000145">
    <property type="protein sequence ID" value="RVW91394.1"/>
    <property type="molecule type" value="Genomic_DNA"/>
</dbReference>
<evidence type="ECO:0000313" key="2">
    <source>
        <dbReference type="Proteomes" id="UP000288805"/>
    </source>
</evidence>